<feature type="domain" description="BHLH" evidence="2">
    <location>
        <begin position="214"/>
        <end position="269"/>
    </location>
</feature>
<evidence type="ECO:0000313" key="3">
    <source>
        <dbReference type="EMBL" id="ELR12948.1"/>
    </source>
</evidence>
<feature type="compositionally biased region" description="Low complexity" evidence="1">
    <location>
        <begin position="425"/>
        <end position="436"/>
    </location>
</feature>
<proteinExistence type="predicted"/>
<keyword evidence="4" id="KW-1185">Reference proteome</keyword>
<feature type="compositionally biased region" description="Basic and acidic residues" evidence="1">
    <location>
        <begin position="326"/>
        <end position="337"/>
    </location>
</feature>
<dbReference type="GO" id="GO:0003677">
    <property type="term" value="F:DNA binding"/>
    <property type="evidence" value="ECO:0007669"/>
    <property type="project" value="UniProtKB-KW"/>
</dbReference>
<feature type="compositionally biased region" description="Polar residues" evidence="1">
    <location>
        <begin position="414"/>
        <end position="424"/>
    </location>
</feature>
<dbReference type="GeneID" id="14913651"/>
<feature type="compositionally biased region" description="Basic and acidic residues" evidence="1">
    <location>
        <begin position="199"/>
        <end position="229"/>
    </location>
</feature>
<dbReference type="KEGG" id="acan:ACA1_096180"/>
<feature type="region of interest" description="Disordered" evidence="1">
    <location>
        <begin position="36"/>
        <end position="184"/>
    </location>
</feature>
<dbReference type="AlphaFoldDB" id="L8GJN8"/>
<name>L8GJN8_ACACF</name>
<feature type="compositionally biased region" description="Low complexity" evidence="1">
    <location>
        <begin position="449"/>
        <end position="461"/>
    </location>
</feature>
<keyword evidence="3" id="KW-0238">DNA-binding</keyword>
<feature type="compositionally biased region" description="Basic and acidic residues" evidence="1">
    <location>
        <begin position="274"/>
        <end position="291"/>
    </location>
</feature>
<evidence type="ECO:0000259" key="2">
    <source>
        <dbReference type="PROSITE" id="PS50888"/>
    </source>
</evidence>
<dbReference type="EMBL" id="KB008103">
    <property type="protein sequence ID" value="ELR12948.1"/>
    <property type="molecule type" value="Genomic_DNA"/>
</dbReference>
<dbReference type="RefSeq" id="XP_004334961.1">
    <property type="nucleotide sequence ID" value="XM_004334913.1"/>
</dbReference>
<accession>L8GJN8</accession>
<dbReference type="SUPFAM" id="SSF47459">
    <property type="entry name" value="HLH, helix-loop-helix DNA-binding domain"/>
    <property type="match status" value="1"/>
</dbReference>
<feature type="compositionally biased region" description="Polar residues" evidence="1">
    <location>
        <begin position="54"/>
        <end position="66"/>
    </location>
</feature>
<dbReference type="Pfam" id="PF00010">
    <property type="entry name" value="HLH"/>
    <property type="match status" value="1"/>
</dbReference>
<feature type="compositionally biased region" description="Low complexity" evidence="1">
    <location>
        <begin position="342"/>
        <end position="352"/>
    </location>
</feature>
<dbReference type="PROSITE" id="PS50888">
    <property type="entry name" value="BHLH"/>
    <property type="match status" value="1"/>
</dbReference>
<dbReference type="Proteomes" id="UP000011083">
    <property type="component" value="Unassembled WGS sequence"/>
</dbReference>
<protein>
    <submittedName>
        <fullName evidence="3">Helixloop-helix DNA-binding domain containing protein</fullName>
    </submittedName>
</protein>
<feature type="compositionally biased region" description="Polar residues" evidence="1">
    <location>
        <begin position="92"/>
        <end position="103"/>
    </location>
</feature>
<gene>
    <name evidence="3" type="ORF">ACA1_096180</name>
</gene>
<dbReference type="GO" id="GO:0046983">
    <property type="term" value="F:protein dimerization activity"/>
    <property type="evidence" value="ECO:0007669"/>
    <property type="project" value="InterPro"/>
</dbReference>
<dbReference type="InterPro" id="IPR036638">
    <property type="entry name" value="HLH_DNA-bd_sf"/>
</dbReference>
<dbReference type="VEuPathDB" id="AmoebaDB:ACA1_096180"/>
<evidence type="ECO:0000256" key="1">
    <source>
        <dbReference type="SAM" id="MobiDB-lite"/>
    </source>
</evidence>
<evidence type="ECO:0000313" key="4">
    <source>
        <dbReference type="Proteomes" id="UP000011083"/>
    </source>
</evidence>
<reference evidence="3 4" key="1">
    <citation type="journal article" date="2013" name="Genome Biol.">
        <title>Genome of Acanthamoeba castellanii highlights extensive lateral gene transfer and early evolution of tyrosine kinase signaling.</title>
        <authorList>
            <person name="Clarke M."/>
            <person name="Lohan A.J."/>
            <person name="Liu B."/>
            <person name="Lagkouvardos I."/>
            <person name="Roy S."/>
            <person name="Zafar N."/>
            <person name="Bertelli C."/>
            <person name="Schilde C."/>
            <person name="Kianianmomeni A."/>
            <person name="Burglin T.R."/>
            <person name="Frech C."/>
            <person name="Turcotte B."/>
            <person name="Kopec K.O."/>
            <person name="Synnott J.M."/>
            <person name="Choo C."/>
            <person name="Paponov I."/>
            <person name="Finkler A."/>
            <person name="Soon Heng Tan C."/>
            <person name="Hutchins A.P."/>
            <person name="Weinmeier T."/>
            <person name="Rattei T."/>
            <person name="Chu J.S."/>
            <person name="Gimenez G."/>
            <person name="Irimia M."/>
            <person name="Rigden D.J."/>
            <person name="Fitzpatrick D.A."/>
            <person name="Lorenzo-Morales J."/>
            <person name="Bateman A."/>
            <person name="Chiu C.H."/>
            <person name="Tang P."/>
            <person name="Hegemann P."/>
            <person name="Fromm H."/>
            <person name="Raoult D."/>
            <person name="Greub G."/>
            <person name="Miranda-Saavedra D."/>
            <person name="Chen N."/>
            <person name="Nash P."/>
            <person name="Ginger M.L."/>
            <person name="Horn M."/>
            <person name="Schaap P."/>
            <person name="Caler L."/>
            <person name="Loftus B."/>
        </authorList>
    </citation>
    <scope>NUCLEOTIDE SEQUENCE [LARGE SCALE GENOMIC DNA]</scope>
    <source>
        <strain evidence="3 4">Neff</strain>
    </source>
</reference>
<feature type="compositionally biased region" description="Basic residues" evidence="1">
    <location>
        <begin position="462"/>
        <end position="473"/>
    </location>
</feature>
<feature type="compositionally biased region" description="Basic residues" evidence="1">
    <location>
        <begin position="437"/>
        <end position="446"/>
    </location>
</feature>
<dbReference type="InterPro" id="IPR011598">
    <property type="entry name" value="bHLH_dom"/>
</dbReference>
<feature type="compositionally biased region" description="Low complexity" evidence="1">
    <location>
        <begin position="155"/>
        <end position="170"/>
    </location>
</feature>
<dbReference type="Gene3D" id="4.10.280.10">
    <property type="entry name" value="Helix-loop-helix DNA-binding domain"/>
    <property type="match status" value="1"/>
</dbReference>
<organism evidence="3 4">
    <name type="scientific">Acanthamoeba castellanii (strain ATCC 30010 / Neff)</name>
    <dbReference type="NCBI Taxonomy" id="1257118"/>
    <lineage>
        <taxon>Eukaryota</taxon>
        <taxon>Amoebozoa</taxon>
        <taxon>Discosea</taxon>
        <taxon>Longamoebia</taxon>
        <taxon>Centramoebida</taxon>
        <taxon>Acanthamoebidae</taxon>
        <taxon>Acanthamoeba</taxon>
    </lineage>
</organism>
<sequence>MQPGGADLGVNTLSAAAAAHQMSRLGEAFKDSLAHQMPSKAAGGMGPSPYGVSLPQQQYGLPSTSGHSDRLYGGSANPFPSHAGGMGGGLSEKSSPRSSAQRGSTDDGYGLPAPGRGSGDRGAQLPAPSMASQLGNGGGAAHQAAVSLSHIAGASSAGSQQQHQSSNSVPQQPPTVRTAASMNPKDLLELYSKWDQIDTKAKRNKNEEAQAEEVRKERHNMAEKRRRSDMNGAIDRLKTLLPQQVQNLCAKLITENKRLKLMVPGIKLEDDEAFLTRDDDVAEDYDRERRSTGGADQDGEGDENHPAKRQRRNSPGENSDSNGSGREGEGSEGEHGGGKGTGHSSSGSQSGSGDDERDEIVIDQRGDTDDDDDDDAEGRDSDNSNDGLTGKQRMAVANHSNGNAGDGSVVSAGEPTSFSGLSFPQSSQDVAAQQQPQHHHQFHNHHGASELQQHQHQQQHQQLHHLHHQHGGM</sequence>
<feature type="region of interest" description="Disordered" evidence="1">
    <location>
        <begin position="259"/>
        <end position="473"/>
    </location>
</feature>
<feature type="region of interest" description="Disordered" evidence="1">
    <location>
        <begin position="199"/>
        <end position="232"/>
    </location>
</feature>
<feature type="compositionally biased region" description="Acidic residues" evidence="1">
    <location>
        <begin position="368"/>
        <end position="377"/>
    </location>
</feature>